<dbReference type="InterPro" id="IPR001087">
    <property type="entry name" value="GDSL"/>
</dbReference>
<keyword evidence="3" id="KW-0378">Hydrolase</keyword>
<protein>
    <submittedName>
        <fullName evidence="6">Uncharacterized protein</fullName>
    </submittedName>
</protein>
<feature type="signal peptide" evidence="5">
    <location>
        <begin position="1"/>
        <end position="31"/>
    </location>
</feature>
<dbReference type="PANTHER" id="PTHR22835:SF669">
    <property type="entry name" value="ALPHA-L-FUCOSIDASE"/>
    <property type="match status" value="1"/>
</dbReference>
<evidence type="ECO:0000256" key="2">
    <source>
        <dbReference type="ARBA" id="ARBA00022729"/>
    </source>
</evidence>
<accession>A0AAV3Q988</accession>
<reference evidence="6 7" key="1">
    <citation type="submission" date="2024-01" db="EMBL/GenBank/DDBJ databases">
        <title>The complete chloroplast genome sequence of Lithospermum erythrorhizon: insights into the phylogenetic relationship among Boraginaceae species and the maternal lineages of purple gromwells.</title>
        <authorList>
            <person name="Okada T."/>
            <person name="Watanabe K."/>
        </authorList>
    </citation>
    <scope>NUCLEOTIDE SEQUENCE [LARGE SCALE GENOMIC DNA]</scope>
</reference>
<dbReference type="CDD" id="cd01837">
    <property type="entry name" value="SGNH_plant_lipase_like"/>
    <property type="match status" value="1"/>
</dbReference>
<comment type="caution">
    <text evidence="6">The sequence shown here is derived from an EMBL/GenBank/DDBJ whole genome shotgun (WGS) entry which is preliminary data.</text>
</comment>
<comment type="similarity">
    <text evidence="1">Belongs to the 'GDSL' lipolytic enzyme family.</text>
</comment>
<evidence type="ECO:0000256" key="5">
    <source>
        <dbReference type="SAM" id="SignalP"/>
    </source>
</evidence>
<evidence type="ECO:0000313" key="6">
    <source>
        <dbReference type="EMBL" id="GAA0160639.1"/>
    </source>
</evidence>
<gene>
    <name evidence="6" type="ORF">LIER_17149</name>
</gene>
<dbReference type="GO" id="GO:0016788">
    <property type="term" value="F:hydrolase activity, acting on ester bonds"/>
    <property type="evidence" value="ECO:0007669"/>
    <property type="project" value="InterPro"/>
</dbReference>
<dbReference type="InterPro" id="IPR035669">
    <property type="entry name" value="SGNH_plant_lipase-like"/>
</dbReference>
<sequence length="415" mass="46137">MKVSYTKMEISNNILLVELLLFLAIFAGETAQESSSTSSDCGFPQIFNFGDSNSDTGGIAAAFYPPGPPSGQSFFKRPVGRASDGRLIIDFIGRGLFLRDIIIICVMDWIAENLGLPYLSAYLDSIGSKYHQGANFATGGATIMRPNMSWFASGASPFNLEIQVEHFTQFKERTSYFYTQGNNETETITRLPNPENFPKAIYTFDIGQNDLGAVFKLSSQQLETKIVEIIDQFVTQIRAMHERGARTFWIHNTGPVGCLPVSVIKVRDSMPGDLDEHGCIKYQNNIAMNFNSKLKEKVVQLRKEFSSDATFTYVDMYIAKYELISDAKNQGFEDPFKICCGYHDMNNDIWCGNKATINNGSKVYAGSCANPSVIISWDGVHYSEAANHWIANRIVNGSLSDPPIPISQACQKQII</sequence>
<dbReference type="InterPro" id="IPR036514">
    <property type="entry name" value="SGNH_hydro_sf"/>
</dbReference>
<evidence type="ECO:0000256" key="3">
    <source>
        <dbReference type="ARBA" id="ARBA00022801"/>
    </source>
</evidence>
<dbReference type="SUPFAM" id="SSF52266">
    <property type="entry name" value="SGNH hydrolase"/>
    <property type="match status" value="1"/>
</dbReference>
<evidence type="ECO:0000256" key="1">
    <source>
        <dbReference type="ARBA" id="ARBA00008668"/>
    </source>
</evidence>
<name>A0AAV3Q988_LITER</name>
<dbReference type="Gene3D" id="3.40.50.1110">
    <property type="entry name" value="SGNH hydrolase"/>
    <property type="match status" value="1"/>
</dbReference>
<keyword evidence="4" id="KW-0325">Glycoprotein</keyword>
<dbReference type="Proteomes" id="UP001454036">
    <property type="component" value="Unassembled WGS sequence"/>
</dbReference>
<evidence type="ECO:0000256" key="4">
    <source>
        <dbReference type="ARBA" id="ARBA00023180"/>
    </source>
</evidence>
<dbReference type="AlphaFoldDB" id="A0AAV3Q988"/>
<dbReference type="Pfam" id="PF00657">
    <property type="entry name" value="Lipase_GDSL"/>
    <property type="match status" value="1"/>
</dbReference>
<keyword evidence="2 5" id="KW-0732">Signal</keyword>
<proteinExistence type="inferred from homology"/>
<feature type="chain" id="PRO_5043887164" evidence="5">
    <location>
        <begin position="32"/>
        <end position="415"/>
    </location>
</feature>
<dbReference type="EMBL" id="BAABME010003943">
    <property type="protein sequence ID" value="GAA0160639.1"/>
    <property type="molecule type" value="Genomic_DNA"/>
</dbReference>
<keyword evidence="7" id="KW-1185">Reference proteome</keyword>
<dbReference type="PANTHER" id="PTHR22835">
    <property type="entry name" value="ZINC FINGER FYVE DOMAIN CONTAINING PROTEIN"/>
    <property type="match status" value="1"/>
</dbReference>
<organism evidence="6 7">
    <name type="scientific">Lithospermum erythrorhizon</name>
    <name type="common">Purple gromwell</name>
    <name type="synonym">Lithospermum officinale var. erythrorhizon</name>
    <dbReference type="NCBI Taxonomy" id="34254"/>
    <lineage>
        <taxon>Eukaryota</taxon>
        <taxon>Viridiplantae</taxon>
        <taxon>Streptophyta</taxon>
        <taxon>Embryophyta</taxon>
        <taxon>Tracheophyta</taxon>
        <taxon>Spermatophyta</taxon>
        <taxon>Magnoliopsida</taxon>
        <taxon>eudicotyledons</taxon>
        <taxon>Gunneridae</taxon>
        <taxon>Pentapetalae</taxon>
        <taxon>asterids</taxon>
        <taxon>lamiids</taxon>
        <taxon>Boraginales</taxon>
        <taxon>Boraginaceae</taxon>
        <taxon>Boraginoideae</taxon>
        <taxon>Lithospermeae</taxon>
        <taxon>Lithospermum</taxon>
    </lineage>
</organism>
<evidence type="ECO:0000313" key="7">
    <source>
        <dbReference type="Proteomes" id="UP001454036"/>
    </source>
</evidence>